<gene>
    <name evidence="1" type="ORF">C4F40_12570</name>
</gene>
<proteinExistence type="predicted"/>
<reference evidence="1 2" key="1">
    <citation type="submission" date="2018-02" db="EMBL/GenBank/DDBJ databases">
        <title>Sphingobacterium KA21.</title>
        <authorList>
            <person name="Vasarhelyi B.M."/>
            <person name="Deshmukh S."/>
            <person name="Balint B."/>
            <person name="Kukolya J."/>
        </authorList>
    </citation>
    <scope>NUCLEOTIDE SEQUENCE [LARGE SCALE GENOMIC DNA]</scope>
    <source>
        <strain evidence="1 2">Ka21</strain>
    </source>
</reference>
<sequence length="476" mass="54565">MACSKSSPQINDEDNPLPTEKTVTFYPKTTGLIKNPMMGWGIYSDLSDYTDNYAGDMQFWTKFDALNIDRYATHLYIRWPWSAYEGAKGQYAWDTNPFFKLLVEGAKQRGLKLAFRVYVDSRDYATSSTPQYVRDAGAQGYGTPWSPYADDTIFQAHYTDFITAFADEFDDSDVVDYVDGFGLGKWGEGHSMILRNDYNYETVFKWIVDLYHQQFKHVLLALNYHVEIGAPLLNYAFNEKDFILRHDAFGMSEWYGNFEKGMVAAHFPNRPIITESGWWMNGNTAWMNDPRGYNAWRNVWEGTLGDALLQQANTLDLRSLNEATSWIQTSPDLVQRFIADGGYRLYPSEVKYMETIGIGEDFTISHTWNNMGIGVCPNNLKQWNYKYKVAFALLDTQTKEIRTLLIDDEAEPSQWLRGQPKSYKHRGRLNGVKAGKYRLAVAVVDTSKDNKPALNLAMSGNVTQEGWWEVGDVTVQ</sequence>
<name>A0ABR9T8C2_9SPHI</name>
<dbReference type="SUPFAM" id="SSF51445">
    <property type="entry name" value="(Trans)glycosidases"/>
    <property type="match status" value="1"/>
</dbReference>
<comment type="caution">
    <text evidence="1">The sequence shown here is derived from an EMBL/GenBank/DDBJ whole genome shotgun (WGS) entry which is preliminary data.</text>
</comment>
<accession>A0ABR9T8C2</accession>
<protein>
    <submittedName>
        <fullName evidence="1">DUF4832 domain-containing protein</fullName>
    </submittedName>
</protein>
<dbReference type="InterPro" id="IPR017853">
    <property type="entry name" value="GH"/>
</dbReference>
<dbReference type="EMBL" id="PSKQ01000021">
    <property type="protein sequence ID" value="MBE8721555.1"/>
    <property type="molecule type" value="Genomic_DNA"/>
</dbReference>
<keyword evidence="2" id="KW-1185">Reference proteome</keyword>
<evidence type="ECO:0000313" key="2">
    <source>
        <dbReference type="Proteomes" id="UP000618319"/>
    </source>
</evidence>
<dbReference type="Gene3D" id="3.20.20.80">
    <property type="entry name" value="Glycosidases"/>
    <property type="match status" value="1"/>
</dbReference>
<evidence type="ECO:0000313" key="1">
    <source>
        <dbReference type="EMBL" id="MBE8721555.1"/>
    </source>
</evidence>
<dbReference type="Proteomes" id="UP000618319">
    <property type="component" value="Unassembled WGS sequence"/>
</dbReference>
<organism evidence="1 2">
    <name type="scientific">Sphingobacterium pedocola</name>
    <dbReference type="NCBI Taxonomy" id="2082722"/>
    <lineage>
        <taxon>Bacteria</taxon>
        <taxon>Pseudomonadati</taxon>
        <taxon>Bacteroidota</taxon>
        <taxon>Sphingobacteriia</taxon>
        <taxon>Sphingobacteriales</taxon>
        <taxon>Sphingobacteriaceae</taxon>
        <taxon>Sphingobacterium</taxon>
    </lineage>
</organism>